<dbReference type="InterPro" id="IPR004509">
    <property type="entry name" value="Competence_ComEA_HhH"/>
</dbReference>
<feature type="signal peptide" evidence="2">
    <location>
        <begin position="1"/>
        <end position="20"/>
    </location>
</feature>
<dbReference type="InterPro" id="IPR010994">
    <property type="entry name" value="RuvA_2-like"/>
</dbReference>
<proteinExistence type="predicted"/>
<evidence type="ECO:0000313" key="4">
    <source>
        <dbReference type="EMBL" id="BBL91400.1"/>
    </source>
</evidence>
<feature type="region of interest" description="Disordered" evidence="1">
    <location>
        <begin position="88"/>
        <end position="119"/>
    </location>
</feature>
<dbReference type="InterPro" id="IPR003583">
    <property type="entry name" value="Hlx-hairpin-Hlx_DNA-bd_motif"/>
</dbReference>
<dbReference type="InterPro" id="IPR051675">
    <property type="entry name" value="Endo/Exo/Phosphatase_dom_1"/>
</dbReference>
<feature type="domain" description="Helix-hairpin-helix DNA-binding motif class 1" evidence="3">
    <location>
        <begin position="135"/>
        <end position="154"/>
    </location>
</feature>
<dbReference type="RefSeq" id="WP_138953968.1">
    <property type="nucleotide sequence ID" value="NZ_AP019799.1"/>
</dbReference>
<dbReference type="PANTHER" id="PTHR21180:SF32">
    <property type="entry name" value="ENDONUCLEASE_EXONUCLEASE_PHOSPHATASE FAMILY DOMAIN-CONTAINING PROTEIN 1"/>
    <property type="match status" value="1"/>
</dbReference>
<dbReference type="SMART" id="SM00278">
    <property type="entry name" value="HhH1"/>
    <property type="match status" value="2"/>
</dbReference>
<feature type="domain" description="Helix-hairpin-helix DNA-binding motif class 1" evidence="3">
    <location>
        <begin position="165"/>
        <end position="184"/>
    </location>
</feature>
<dbReference type="PANTHER" id="PTHR21180">
    <property type="entry name" value="ENDONUCLEASE/EXONUCLEASE/PHOSPHATASE FAMILY DOMAIN-CONTAINING PROTEIN 1"/>
    <property type="match status" value="1"/>
</dbReference>
<dbReference type="GO" id="GO:0003677">
    <property type="term" value="F:DNA binding"/>
    <property type="evidence" value="ECO:0007669"/>
    <property type="project" value="InterPro"/>
</dbReference>
<reference evidence="5" key="1">
    <citation type="submission" date="2019-07" db="EMBL/GenBank/DDBJ databases">
        <title>Complete Genome Sequences of Vibrion rotiferianus strain AM7.</title>
        <authorList>
            <person name="Miyazaki K."/>
            <person name="Wiseschart A."/>
            <person name="Pootanakit K."/>
            <person name="Ishimori K."/>
            <person name="Kitahara K."/>
        </authorList>
    </citation>
    <scope>NUCLEOTIDE SEQUENCE [LARGE SCALE GENOMIC DNA]</scope>
    <source>
        <strain evidence="5">AM7</strain>
    </source>
</reference>
<dbReference type="SUPFAM" id="SSF47781">
    <property type="entry name" value="RuvA domain 2-like"/>
    <property type="match status" value="1"/>
</dbReference>
<organism evidence="4 5">
    <name type="scientific">Vibrio rotiferianus</name>
    <dbReference type="NCBI Taxonomy" id="190895"/>
    <lineage>
        <taxon>Bacteria</taxon>
        <taxon>Pseudomonadati</taxon>
        <taxon>Pseudomonadota</taxon>
        <taxon>Gammaproteobacteria</taxon>
        <taxon>Vibrionales</taxon>
        <taxon>Vibrionaceae</taxon>
        <taxon>Vibrio</taxon>
    </lineage>
</organism>
<dbReference type="Pfam" id="PF12836">
    <property type="entry name" value="HHH_3"/>
    <property type="match status" value="1"/>
</dbReference>
<gene>
    <name evidence="4" type="ORF">VroAM7_40530</name>
</gene>
<keyword evidence="2" id="KW-0732">Signal</keyword>
<dbReference type="GO" id="GO:0006281">
    <property type="term" value="P:DNA repair"/>
    <property type="evidence" value="ECO:0007669"/>
    <property type="project" value="InterPro"/>
</dbReference>
<evidence type="ECO:0000256" key="2">
    <source>
        <dbReference type="SAM" id="SignalP"/>
    </source>
</evidence>
<protein>
    <recommendedName>
        <fullName evidence="3">Helix-hairpin-helix DNA-binding motif class 1 domain-containing protein</fullName>
    </recommendedName>
</protein>
<name>A0A510IGN1_9VIBR</name>
<dbReference type="EMBL" id="AP019799">
    <property type="protein sequence ID" value="BBL91400.1"/>
    <property type="molecule type" value="Genomic_DNA"/>
</dbReference>
<accession>A0A510IGN1</accession>
<feature type="chain" id="PRO_5021846061" description="Helix-hairpin-helix DNA-binding motif class 1 domain-containing protein" evidence="2">
    <location>
        <begin position="21"/>
        <end position="187"/>
    </location>
</feature>
<feature type="compositionally biased region" description="Low complexity" evidence="1">
    <location>
        <begin position="100"/>
        <end position="118"/>
    </location>
</feature>
<evidence type="ECO:0000256" key="1">
    <source>
        <dbReference type="SAM" id="MobiDB-lite"/>
    </source>
</evidence>
<dbReference type="NCBIfam" id="TIGR00426">
    <property type="entry name" value="competence protein ComEA helix-hairpin-helix repeat region"/>
    <property type="match status" value="1"/>
</dbReference>
<dbReference type="Proteomes" id="UP000315115">
    <property type="component" value="Chromosome 2"/>
</dbReference>
<dbReference type="Gene3D" id="1.10.150.280">
    <property type="entry name" value="AF1531-like domain"/>
    <property type="match status" value="1"/>
</dbReference>
<sequence>MKKWILALLMLFVLPGYSYAATTSTKDAIKKCETKYKSDSSKKADCIKKVKANAKKSSSSNTKNAKKDINQICKDKYPYDKTKQNSCISKAKDKAKTTKNKTTSSYDKNKSKTTSATSTKKDLKAVNVNKASASELAASLPGVGEKKAQAIIDYRKKNGKFKNANDLTNVPGLGGASVSKMKPYLKF</sequence>
<evidence type="ECO:0000259" key="3">
    <source>
        <dbReference type="SMART" id="SM00278"/>
    </source>
</evidence>
<dbReference type="AlphaFoldDB" id="A0A510IGN1"/>
<evidence type="ECO:0000313" key="5">
    <source>
        <dbReference type="Proteomes" id="UP000315115"/>
    </source>
</evidence>